<organism evidence="2 3">
    <name type="scientific">Mycena metata</name>
    <dbReference type="NCBI Taxonomy" id="1033252"/>
    <lineage>
        <taxon>Eukaryota</taxon>
        <taxon>Fungi</taxon>
        <taxon>Dikarya</taxon>
        <taxon>Basidiomycota</taxon>
        <taxon>Agaricomycotina</taxon>
        <taxon>Agaricomycetes</taxon>
        <taxon>Agaricomycetidae</taxon>
        <taxon>Agaricales</taxon>
        <taxon>Marasmiineae</taxon>
        <taxon>Mycenaceae</taxon>
        <taxon>Mycena</taxon>
    </lineage>
</organism>
<dbReference type="Proteomes" id="UP001215598">
    <property type="component" value="Unassembled WGS sequence"/>
</dbReference>
<keyword evidence="1" id="KW-1133">Transmembrane helix</keyword>
<dbReference type="EMBL" id="JARKIB010000092">
    <property type="protein sequence ID" value="KAJ7743168.1"/>
    <property type="molecule type" value="Genomic_DNA"/>
</dbReference>
<evidence type="ECO:0000256" key="1">
    <source>
        <dbReference type="SAM" id="Phobius"/>
    </source>
</evidence>
<dbReference type="PANTHER" id="PTHR33129:SF1">
    <property type="entry name" value="ATP-BINDING PROTEIN"/>
    <property type="match status" value="1"/>
</dbReference>
<dbReference type="InterPro" id="IPR052980">
    <property type="entry name" value="Crinkler_effector"/>
</dbReference>
<protein>
    <submittedName>
        <fullName evidence="2">Uncharacterized protein</fullName>
    </submittedName>
</protein>
<gene>
    <name evidence="2" type="ORF">B0H16DRAFT_1423152</name>
</gene>
<sequence>MQVRRWHRRAAHSCCTDVLFTQIQVTIHPYVLLAGVVIISSILFGLAHHRRKTPLQTFYRQAWGRQWPRHHGTVTRADIGDLDEHDELYTERVDANMQDYTYSCLEKINIVANALSLPPEFNHPLVVREDYLAVLPLMKQHSSRRLFIITGQPGIGKTTFLIYLLLYRLERKLPTAIQLDTDQFFIFDDRGAVRYDATAYPDERLQKCWALCDSNDNMLQMSPRIRSSALRILLTTSPKPDRWKEMGKQLGGKVHIIKLPSVMEIAAILSKIQLDPGAALRLVGRWGPSLRSVIYALKDPQSLDELEANALNAAVVLSKEAISLSLSPSAQGMLPIGEGSSLMFLDRVGTKAHLSIPTRYLGQILDQRAHDLTNERAFELFSMLSSHSLTRSGAGWGHEIAVHRLMIKEGKTLALQHLAQQMNMPTTSNLLYGTIAALGRTHFKIPFYWMPSAANFPGIDSVLGDTQGNIFILQATIAQEHRDPKDGIRKIWAAMPDFRRRCTLHFVLVCEDESQADELLRLLIQDMQNFTVGNQKLAVNLWTCVFTT</sequence>
<feature type="transmembrane region" description="Helical" evidence="1">
    <location>
        <begin position="27"/>
        <end position="47"/>
    </location>
</feature>
<reference evidence="2" key="1">
    <citation type="submission" date="2023-03" db="EMBL/GenBank/DDBJ databases">
        <title>Massive genome expansion in bonnet fungi (Mycena s.s.) driven by repeated elements and novel gene families across ecological guilds.</title>
        <authorList>
            <consortium name="Lawrence Berkeley National Laboratory"/>
            <person name="Harder C.B."/>
            <person name="Miyauchi S."/>
            <person name="Viragh M."/>
            <person name="Kuo A."/>
            <person name="Thoen E."/>
            <person name="Andreopoulos B."/>
            <person name="Lu D."/>
            <person name="Skrede I."/>
            <person name="Drula E."/>
            <person name="Henrissat B."/>
            <person name="Morin E."/>
            <person name="Kohler A."/>
            <person name="Barry K."/>
            <person name="LaButti K."/>
            <person name="Morin E."/>
            <person name="Salamov A."/>
            <person name="Lipzen A."/>
            <person name="Mereny Z."/>
            <person name="Hegedus B."/>
            <person name="Baldrian P."/>
            <person name="Stursova M."/>
            <person name="Weitz H."/>
            <person name="Taylor A."/>
            <person name="Grigoriev I.V."/>
            <person name="Nagy L.G."/>
            <person name="Martin F."/>
            <person name="Kauserud H."/>
        </authorList>
    </citation>
    <scope>NUCLEOTIDE SEQUENCE</scope>
    <source>
        <strain evidence="2">CBHHK182m</strain>
    </source>
</reference>
<evidence type="ECO:0000313" key="2">
    <source>
        <dbReference type="EMBL" id="KAJ7743168.1"/>
    </source>
</evidence>
<comment type="caution">
    <text evidence="2">The sequence shown here is derived from an EMBL/GenBank/DDBJ whole genome shotgun (WGS) entry which is preliminary data.</text>
</comment>
<dbReference type="SUPFAM" id="SSF52540">
    <property type="entry name" value="P-loop containing nucleoside triphosphate hydrolases"/>
    <property type="match status" value="1"/>
</dbReference>
<accession>A0AAD7IHC6</accession>
<proteinExistence type="predicted"/>
<dbReference type="AlphaFoldDB" id="A0AAD7IHC6"/>
<dbReference type="InterPro" id="IPR027417">
    <property type="entry name" value="P-loop_NTPase"/>
</dbReference>
<keyword evidence="1" id="KW-0812">Transmembrane</keyword>
<keyword evidence="1" id="KW-0472">Membrane</keyword>
<keyword evidence="3" id="KW-1185">Reference proteome</keyword>
<dbReference type="PANTHER" id="PTHR33129">
    <property type="entry name" value="PROTEIN KINASE DOMAIN-CONTAINING PROTEIN-RELATED"/>
    <property type="match status" value="1"/>
</dbReference>
<name>A0AAD7IHC6_9AGAR</name>
<evidence type="ECO:0000313" key="3">
    <source>
        <dbReference type="Proteomes" id="UP001215598"/>
    </source>
</evidence>